<organism evidence="1 2">
    <name type="scientific">Polaribacter phage Freya_1</name>
    <dbReference type="NCBI Taxonomy" id="2745662"/>
    <lineage>
        <taxon>Viruses</taxon>
        <taxon>Duplodnaviria</taxon>
        <taxon>Heunggongvirae</taxon>
        <taxon>Uroviricota</taxon>
        <taxon>Caudoviricetes</taxon>
        <taxon>Forsetiviridae</taxon>
        <taxon>Freyavirus</taxon>
        <taxon>Freyavirus freya</taxon>
    </lineage>
</organism>
<evidence type="ECO:0000313" key="2">
    <source>
        <dbReference type="Proteomes" id="UP000693667"/>
    </source>
</evidence>
<evidence type="ECO:0000313" key="1">
    <source>
        <dbReference type="EMBL" id="QQV90922.1"/>
    </source>
</evidence>
<keyword evidence="2" id="KW-1185">Reference proteome</keyword>
<dbReference type="EMBL" id="MT732463">
    <property type="protein sequence ID" value="QQV90922.1"/>
    <property type="molecule type" value="Genomic_DNA"/>
</dbReference>
<evidence type="ECO:0008006" key="3">
    <source>
        <dbReference type="Google" id="ProtNLM"/>
    </source>
</evidence>
<sequence>MYGQLNTTIKKKLNPLVILSKFLIYGVGFNKKIMNSYSCSDGTRLKQSVIDRLITKAKAEKIRQFVDDNGYIYCEECGISSGTYLDCSHDISVKKAKEIGKTELCFDVNNITILCRKHHKDRDKLN</sequence>
<gene>
    <name evidence="1" type="ORF">Freya1_51</name>
</gene>
<dbReference type="Proteomes" id="UP000693667">
    <property type="component" value="Segment"/>
</dbReference>
<name>A0A8E4ZD77_9CAUD</name>
<accession>A0A8E4ZD77</accession>
<proteinExistence type="predicted"/>
<protein>
    <recommendedName>
        <fullName evidence="3">HNH nuclease domain-containing protein</fullName>
    </recommendedName>
</protein>
<reference evidence="1" key="1">
    <citation type="submission" date="2020-07" db="EMBL/GenBank/DDBJ databases">
        <title>Highly diverse flavobacterial phages as mortality factor during North Sea spring blooms.</title>
        <authorList>
            <person name="Bartlau N."/>
            <person name="Wichels A."/>
            <person name="Krohne G."/>
            <person name="Adriaenssens E.M."/>
            <person name="Heins A."/>
            <person name="Fuchs B.M."/>
            <person name="Amann R."/>
            <person name="Moraru C."/>
        </authorList>
    </citation>
    <scope>NUCLEOTIDE SEQUENCE</scope>
</reference>